<evidence type="ECO:0000313" key="1">
    <source>
        <dbReference type="EMBL" id="KAH9329307.1"/>
    </source>
</evidence>
<protein>
    <submittedName>
        <fullName evidence="1">Uncharacterized protein</fullName>
    </submittedName>
</protein>
<organism evidence="1 2">
    <name type="scientific">Taxus chinensis</name>
    <name type="common">Chinese yew</name>
    <name type="synonym">Taxus wallichiana var. chinensis</name>
    <dbReference type="NCBI Taxonomy" id="29808"/>
    <lineage>
        <taxon>Eukaryota</taxon>
        <taxon>Viridiplantae</taxon>
        <taxon>Streptophyta</taxon>
        <taxon>Embryophyta</taxon>
        <taxon>Tracheophyta</taxon>
        <taxon>Spermatophyta</taxon>
        <taxon>Pinopsida</taxon>
        <taxon>Pinidae</taxon>
        <taxon>Conifers II</taxon>
        <taxon>Cupressales</taxon>
        <taxon>Taxaceae</taxon>
        <taxon>Taxus</taxon>
    </lineage>
</organism>
<dbReference type="Proteomes" id="UP000824469">
    <property type="component" value="Unassembled WGS sequence"/>
</dbReference>
<evidence type="ECO:0000313" key="2">
    <source>
        <dbReference type="Proteomes" id="UP000824469"/>
    </source>
</evidence>
<dbReference type="EMBL" id="JAHRHJ020000001">
    <property type="protein sequence ID" value="KAH9329307.1"/>
    <property type="molecule type" value="Genomic_DNA"/>
</dbReference>
<comment type="caution">
    <text evidence="1">The sequence shown here is derived from an EMBL/GenBank/DDBJ whole genome shotgun (WGS) entry which is preliminary data.</text>
</comment>
<gene>
    <name evidence="1" type="ORF">KI387_001415</name>
</gene>
<name>A0AA38GV06_TAXCH</name>
<sequence>MSQLLRGLPGGLFGWNRALRCTVISPDVPDCTVSYILHREILVLYLFGQFGFPQSF</sequence>
<accession>A0AA38GV06</accession>
<feature type="non-terminal residue" evidence="1">
    <location>
        <position position="56"/>
    </location>
</feature>
<keyword evidence="2" id="KW-1185">Reference proteome</keyword>
<reference evidence="1 2" key="1">
    <citation type="journal article" date="2021" name="Nat. Plants">
        <title>The Taxus genome provides insights into paclitaxel biosynthesis.</title>
        <authorList>
            <person name="Xiong X."/>
            <person name="Gou J."/>
            <person name="Liao Q."/>
            <person name="Li Y."/>
            <person name="Zhou Q."/>
            <person name="Bi G."/>
            <person name="Li C."/>
            <person name="Du R."/>
            <person name="Wang X."/>
            <person name="Sun T."/>
            <person name="Guo L."/>
            <person name="Liang H."/>
            <person name="Lu P."/>
            <person name="Wu Y."/>
            <person name="Zhang Z."/>
            <person name="Ro D.K."/>
            <person name="Shang Y."/>
            <person name="Huang S."/>
            <person name="Yan J."/>
        </authorList>
    </citation>
    <scope>NUCLEOTIDE SEQUENCE [LARGE SCALE GENOMIC DNA]</scope>
    <source>
        <strain evidence="1">Ta-2019</strain>
    </source>
</reference>
<dbReference type="AlphaFoldDB" id="A0AA38GV06"/>
<proteinExistence type="predicted"/>